<accession>L0IAZ1</accession>
<dbReference type="eggNOG" id="arCOG10872">
    <property type="taxonomic scope" value="Archaea"/>
</dbReference>
<dbReference type="STRING" id="797302.Halru_0765"/>
<dbReference type="AlphaFoldDB" id="L0IAZ1"/>
<dbReference type="Proteomes" id="UP000010846">
    <property type="component" value="Chromosome"/>
</dbReference>
<evidence type="ECO:0000313" key="2">
    <source>
        <dbReference type="EMBL" id="AGB15391.1"/>
    </source>
</evidence>
<keyword evidence="3" id="KW-1185">Reference proteome</keyword>
<evidence type="ECO:0000256" key="1">
    <source>
        <dbReference type="SAM" id="MobiDB-lite"/>
    </source>
</evidence>
<dbReference type="OrthoDB" id="242611at2157"/>
<dbReference type="Pfam" id="PF25858">
    <property type="entry name" value="DUF7958"/>
    <property type="match status" value="1"/>
</dbReference>
<dbReference type="InterPro" id="IPR058264">
    <property type="entry name" value="DUF7958"/>
</dbReference>
<gene>
    <name evidence="2" type="ordered locus">Halru_0765</name>
</gene>
<proteinExistence type="predicted"/>
<dbReference type="EMBL" id="CP003050">
    <property type="protein sequence ID" value="AGB15391.1"/>
    <property type="molecule type" value="Genomic_DNA"/>
</dbReference>
<evidence type="ECO:0000313" key="3">
    <source>
        <dbReference type="Proteomes" id="UP000010846"/>
    </source>
</evidence>
<sequence length="345" mass="38145">MEARIGDEDEEGVGLRIIDNNGVSHGIHVSFDGEITYHEQDAYPTSATKQTADESVRLRQAQEYARYMVQRELGYQTLQPRLTPEWLPYALGSVFGLSFDAFEDRFGHYAQQYHSALRPTIDPVIELPDEDAPVGGITYRADVFLGLDFEAYLDDPAAASPVDAVAGITDAYALYEVLSEELSDRITDDAAAIKEVSALDLQYQRRASDGRVEEPVVGERSYTSEGPPDAQLQMTPPQTSIESTLTTEIIQGLVCHHLQCQVRDAYLRLGLEPPEPFRVLGQGLAEQTMHYQHADCYPEYHLTDADIEGYRQPGVETGALGVGEIEPGSELSSLSTRLKRALFGG</sequence>
<feature type="region of interest" description="Disordered" evidence="1">
    <location>
        <begin position="209"/>
        <end position="235"/>
    </location>
</feature>
<protein>
    <submittedName>
        <fullName evidence="2">Uncharacterized protein</fullName>
    </submittedName>
</protein>
<organism evidence="2 3">
    <name type="scientific">Halovivax ruber (strain DSM 18193 / JCM 13892 / XH-70)</name>
    <dbReference type="NCBI Taxonomy" id="797302"/>
    <lineage>
        <taxon>Archaea</taxon>
        <taxon>Methanobacteriati</taxon>
        <taxon>Methanobacteriota</taxon>
        <taxon>Stenosarchaea group</taxon>
        <taxon>Halobacteria</taxon>
        <taxon>Halobacteriales</taxon>
        <taxon>Natrialbaceae</taxon>
        <taxon>Halovivax</taxon>
    </lineage>
</organism>
<dbReference type="HOGENOM" id="CLU_072245_0_0_2"/>
<dbReference type="KEGG" id="hru:Halru_0765"/>
<reference evidence="2" key="1">
    <citation type="submission" date="2011-09" db="EMBL/GenBank/DDBJ databases">
        <title>Complete sequence of Halovivax ruber XH-70.</title>
        <authorList>
            <consortium name="US DOE Joint Genome Institute"/>
            <person name="Lucas S."/>
            <person name="Han J."/>
            <person name="Lapidus A."/>
            <person name="Cheng J.-F."/>
            <person name="Goodwin L."/>
            <person name="Pitluck S."/>
            <person name="Peters L."/>
            <person name="Mikhailova N."/>
            <person name="Davenport K."/>
            <person name="Detter J.C."/>
            <person name="Han C."/>
            <person name="Tapia R."/>
            <person name="Land M."/>
            <person name="Hauser L."/>
            <person name="Kyrpides N."/>
            <person name="Ivanova N."/>
            <person name="Pagani I."/>
            <person name="Sproer C."/>
            <person name="Anderson I."/>
            <person name="Woyke T."/>
        </authorList>
    </citation>
    <scope>NUCLEOTIDE SEQUENCE</scope>
    <source>
        <strain evidence="2">XH-70</strain>
    </source>
</reference>
<name>L0IAZ1_HALRX</name>